<dbReference type="AlphaFoldDB" id="A0A4U2Z5E2"/>
<dbReference type="OrthoDB" id="88903at2"/>
<dbReference type="InterPro" id="IPR027417">
    <property type="entry name" value="P-loop_NTPase"/>
</dbReference>
<name>A0A4U2Z5E2_9BACT</name>
<gene>
    <name evidence="2" type="ORF">FCU45_09650</name>
</gene>
<dbReference type="SUPFAM" id="SSF52540">
    <property type="entry name" value="P-loop containing nucleoside triphosphate hydrolases"/>
    <property type="match status" value="1"/>
</dbReference>
<sequence>MANQSDIKKYLTDGENSYLNQDNRNGEILMLSGVWGSGKTHFWKKEIEKELIKELKKKGKSYIFLSLYGKDSIEELQNEIYQFSYNFSVEDSSDIISSACSVFTKVTSFMPKVSIFGLEVELAESAEKVEAENNQQKIKKGIKSLMDGGVICFDDFERKSSKIDLNDLFGFITNLTEVFKTKTIIITNQEFFKERDSEVFSRIKEKSVNKFLLLDPTVDELFETIYKEKYSALDEYKEVILKAIKITEEKNARIYIQVLDNCLEYKSHVKEKSEIFLLVLITVIFVKYNLTFRMESIKVRGGIASHDKFLPNIVELIPSAILGKIAFKAGSPKIIKATFIDKLRRSIEQKNENKKEENLKEDFLFIENNQDMLYQIYKYNVETVYFKEEDKELIEKLNNFVESGILES</sequence>
<evidence type="ECO:0000259" key="1">
    <source>
        <dbReference type="Pfam" id="PF07693"/>
    </source>
</evidence>
<organism evidence="2 3">
    <name type="scientific">Sulfurimonas crateris</name>
    <dbReference type="NCBI Taxonomy" id="2574727"/>
    <lineage>
        <taxon>Bacteria</taxon>
        <taxon>Pseudomonadati</taxon>
        <taxon>Campylobacterota</taxon>
        <taxon>Epsilonproteobacteria</taxon>
        <taxon>Campylobacterales</taxon>
        <taxon>Sulfurimonadaceae</taxon>
        <taxon>Sulfurimonas</taxon>
    </lineage>
</organism>
<dbReference type="InterPro" id="IPR011646">
    <property type="entry name" value="KAP_P-loop"/>
</dbReference>
<dbReference type="RefSeq" id="WP_137014715.1">
    <property type="nucleotide sequence ID" value="NZ_SZPX01000007.1"/>
</dbReference>
<comment type="caution">
    <text evidence="2">The sequence shown here is derived from an EMBL/GenBank/DDBJ whole genome shotgun (WGS) entry which is preliminary data.</text>
</comment>
<accession>A0A4U2Z5E2</accession>
<dbReference type="EMBL" id="SZPX01000007">
    <property type="protein sequence ID" value="TKI68670.1"/>
    <property type="molecule type" value="Genomic_DNA"/>
</dbReference>
<evidence type="ECO:0000313" key="2">
    <source>
        <dbReference type="EMBL" id="TKI68670.1"/>
    </source>
</evidence>
<dbReference type="Gene3D" id="3.40.50.300">
    <property type="entry name" value="P-loop containing nucleotide triphosphate hydrolases"/>
    <property type="match status" value="1"/>
</dbReference>
<feature type="domain" description="KAP NTPase" evidence="1">
    <location>
        <begin position="23"/>
        <end position="212"/>
    </location>
</feature>
<dbReference type="Pfam" id="PF07693">
    <property type="entry name" value="KAP_NTPase"/>
    <property type="match status" value="1"/>
</dbReference>
<keyword evidence="3" id="KW-1185">Reference proteome</keyword>
<dbReference type="Proteomes" id="UP000309561">
    <property type="component" value="Unassembled WGS sequence"/>
</dbReference>
<protein>
    <recommendedName>
        <fullName evidence="1">KAP NTPase domain-containing protein</fullName>
    </recommendedName>
</protein>
<proteinExistence type="predicted"/>
<reference evidence="2 3" key="1">
    <citation type="submission" date="2019-04" db="EMBL/GenBank/DDBJ databases">
        <title>Sulfurimonas crateris sp. nov. a facultative anaerobic sulfur-oxidizing chemolithautotrophic bacterium isolated from a terrestrial mud vulcano.</title>
        <authorList>
            <person name="Ratnikova N.M."/>
            <person name="Slobodkin A.I."/>
            <person name="Merkel A.Y."/>
            <person name="Novikov A."/>
            <person name="Bonch-Osmolovskaya E.A."/>
            <person name="Slobodkina G.B."/>
        </authorList>
    </citation>
    <scope>NUCLEOTIDE SEQUENCE [LARGE SCALE GENOMIC DNA]</scope>
    <source>
        <strain evidence="2 3">SN118</strain>
    </source>
</reference>
<evidence type="ECO:0000313" key="3">
    <source>
        <dbReference type="Proteomes" id="UP000309561"/>
    </source>
</evidence>